<evidence type="ECO:0000313" key="1">
    <source>
        <dbReference type="EMBL" id="PXF30706.1"/>
    </source>
</evidence>
<evidence type="ECO:0000313" key="2">
    <source>
        <dbReference type="Proteomes" id="UP000248090"/>
    </source>
</evidence>
<reference evidence="1 2" key="1">
    <citation type="submission" date="2015-03" db="EMBL/GenBank/DDBJ databases">
        <authorList>
            <person name="Krishnan R."/>
            <person name="Midha S."/>
            <person name="Patil P.B."/>
            <person name="Rameshkumar N."/>
        </authorList>
    </citation>
    <scope>NUCLEOTIDE SEQUENCE [LARGE SCALE GENOMIC DNA]</scope>
    <source>
        <strain evidence="1 2">L1E11</strain>
    </source>
</reference>
<dbReference type="RefSeq" id="WP_110187883.1">
    <property type="nucleotide sequence ID" value="NZ_CP177354.1"/>
</dbReference>
<organism evidence="1 2">
    <name type="scientific">Pokkaliibacter plantistimulans</name>
    <dbReference type="NCBI Taxonomy" id="1635171"/>
    <lineage>
        <taxon>Bacteria</taxon>
        <taxon>Pseudomonadati</taxon>
        <taxon>Pseudomonadota</taxon>
        <taxon>Gammaproteobacteria</taxon>
        <taxon>Oceanospirillales</taxon>
        <taxon>Balneatrichaceae</taxon>
        <taxon>Pokkaliibacter</taxon>
    </lineage>
</organism>
<name>A0ABX5LWL1_9GAMM</name>
<keyword evidence="2" id="KW-1185">Reference proteome</keyword>
<gene>
    <name evidence="1" type="ORF">WH50_14025</name>
</gene>
<sequence length="142" mass="16590">MIIEKFNDKANEIQFDERTGNIKIHQVKNKKFSGIGEKILDNFAILYIANESIYLRLGDNTIEIVTKEMSFDYSHIDTTTTFSIQQRGKIVFKIDYPSWWIAQDQPMPGLGVGDDDENDFFAYIKLMLTNDTRRLHLIKKYS</sequence>
<dbReference type="EMBL" id="LAPT01000067">
    <property type="protein sequence ID" value="PXF30706.1"/>
    <property type="molecule type" value="Genomic_DNA"/>
</dbReference>
<dbReference type="Proteomes" id="UP000248090">
    <property type="component" value="Unassembled WGS sequence"/>
</dbReference>
<protein>
    <submittedName>
        <fullName evidence="1">Uncharacterized protein</fullName>
    </submittedName>
</protein>
<proteinExistence type="predicted"/>
<accession>A0ABX5LWL1</accession>
<comment type="caution">
    <text evidence="1">The sequence shown here is derived from an EMBL/GenBank/DDBJ whole genome shotgun (WGS) entry which is preliminary data.</text>
</comment>